<reference evidence="3 4" key="1">
    <citation type="submission" date="2019-06" db="EMBL/GenBank/DDBJ databases">
        <title>Sequencing the genomes of 1000 actinobacteria strains.</title>
        <authorList>
            <person name="Klenk H.-P."/>
        </authorList>
    </citation>
    <scope>NUCLEOTIDE SEQUENCE [LARGE SCALE GENOMIC DNA]</scope>
    <source>
        <strain evidence="3 4">DSM 46837</strain>
    </source>
</reference>
<feature type="transmembrane region" description="Helical" evidence="1">
    <location>
        <begin position="471"/>
        <end position="490"/>
    </location>
</feature>
<keyword evidence="1" id="KW-0472">Membrane</keyword>
<feature type="transmembrane region" description="Helical" evidence="1">
    <location>
        <begin position="20"/>
        <end position="40"/>
    </location>
</feature>
<feature type="transmembrane region" description="Helical" evidence="1">
    <location>
        <begin position="357"/>
        <end position="380"/>
    </location>
</feature>
<evidence type="ECO:0000313" key="3">
    <source>
        <dbReference type="EMBL" id="TQN38051.1"/>
    </source>
</evidence>
<organism evidence="3 4">
    <name type="scientific">Blastococcus colisei</name>
    <dbReference type="NCBI Taxonomy" id="1564162"/>
    <lineage>
        <taxon>Bacteria</taxon>
        <taxon>Bacillati</taxon>
        <taxon>Actinomycetota</taxon>
        <taxon>Actinomycetes</taxon>
        <taxon>Geodermatophilales</taxon>
        <taxon>Geodermatophilaceae</taxon>
        <taxon>Blastococcus</taxon>
    </lineage>
</organism>
<dbReference type="OrthoDB" id="9781349at2"/>
<feature type="transmembrane region" description="Helical" evidence="1">
    <location>
        <begin position="170"/>
        <end position="189"/>
    </location>
</feature>
<feature type="transmembrane region" description="Helical" evidence="1">
    <location>
        <begin position="148"/>
        <end position="164"/>
    </location>
</feature>
<keyword evidence="4" id="KW-1185">Reference proteome</keyword>
<protein>
    <submittedName>
        <fullName evidence="3">Putative tricarboxylic transport membrane protein</fullName>
    </submittedName>
</protein>
<evidence type="ECO:0000313" key="4">
    <source>
        <dbReference type="Proteomes" id="UP000319865"/>
    </source>
</evidence>
<dbReference type="Proteomes" id="UP000319865">
    <property type="component" value="Unassembled WGS sequence"/>
</dbReference>
<dbReference type="InterPro" id="IPR002823">
    <property type="entry name" value="DUF112_TM"/>
</dbReference>
<dbReference type="PANTHER" id="PTHR35342:SF5">
    <property type="entry name" value="TRICARBOXYLIC TRANSPORT PROTEIN"/>
    <property type="match status" value="1"/>
</dbReference>
<keyword evidence="1" id="KW-1133">Transmembrane helix</keyword>
<sequence>MIETLNALAGGFANALSFQNLLFAFLGVAVGTLVGVLPGLGPSATLAILLPLTFTLPPAASLILFAGIYYGAKYGGSTTAILLNIPGESASVMTTLDGYALAKEGRAGPALGIAAISSFVAGTVGVIGLTFLAPVMAELAIEFGPPEFFGLMAFGLTTIVLLAGDSVLKGILSAVLGLLLATVGSDIVSGTARFTFGQLELLDGIDFVIVAIGVFAVAEVLVNVQRRSQHQLFTVPKKLRELLPSRDDLKRSRFAMAQSSVVGFFIGVLPGAGATVASFVSYGIEKRFSKRPEKLGKGAIEGVAAPEGANNSETGGAMVPLLTLGIPGSSATAIMLAALIIYGLQPGPQLFTEQPDLVWTIIASMYIGNVICVLLNLPLVPVFASILRVPYTYLYPGILVVCVVGVYSLSSSHFDLYLLLLFAVLGYVMRLLDVPPAPLLLAFVLGPLAETALAQSMVISGGSLTILLTRPISLVFLALAALLLLSTVAGRTNTFRTKVLEEAE</sequence>
<gene>
    <name evidence="3" type="ORF">FHU33_4731</name>
</gene>
<feature type="transmembrane region" description="Helical" evidence="1">
    <location>
        <begin position="47"/>
        <end position="70"/>
    </location>
</feature>
<comment type="caution">
    <text evidence="3">The sequence shown here is derived from an EMBL/GenBank/DDBJ whole genome shotgun (WGS) entry which is preliminary data.</text>
</comment>
<proteinExistence type="predicted"/>
<evidence type="ECO:0000259" key="2">
    <source>
        <dbReference type="Pfam" id="PF01970"/>
    </source>
</evidence>
<feature type="transmembrane region" description="Helical" evidence="1">
    <location>
        <begin position="392"/>
        <end position="410"/>
    </location>
</feature>
<feature type="transmembrane region" description="Helical" evidence="1">
    <location>
        <begin position="201"/>
        <end position="222"/>
    </location>
</feature>
<name>A0A543P1V9_9ACTN</name>
<accession>A0A543P1V9</accession>
<dbReference type="AlphaFoldDB" id="A0A543P1V9"/>
<feature type="transmembrane region" description="Helical" evidence="1">
    <location>
        <begin position="261"/>
        <end position="284"/>
    </location>
</feature>
<feature type="domain" description="DUF112" evidence="2">
    <location>
        <begin position="21"/>
        <end position="441"/>
    </location>
</feature>
<keyword evidence="1" id="KW-0812">Transmembrane</keyword>
<dbReference type="PANTHER" id="PTHR35342">
    <property type="entry name" value="TRICARBOXYLIC TRANSPORT PROTEIN"/>
    <property type="match status" value="1"/>
</dbReference>
<dbReference type="Pfam" id="PF01970">
    <property type="entry name" value="TctA"/>
    <property type="match status" value="1"/>
</dbReference>
<feature type="transmembrane region" description="Helical" evidence="1">
    <location>
        <begin position="416"/>
        <end position="432"/>
    </location>
</feature>
<dbReference type="EMBL" id="VFQE01000002">
    <property type="protein sequence ID" value="TQN38051.1"/>
    <property type="molecule type" value="Genomic_DNA"/>
</dbReference>
<evidence type="ECO:0000256" key="1">
    <source>
        <dbReference type="SAM" id="Phobius"/>
    </source>
</evidence>
<feature type="transmembrane region" description="Helical" evidence="1">
    <location>
        <begin position="321"/>
        <end position="345"/>
    </location>
</feature>
<dbReference type="RefSeq" id="WP_142027938.1">
    <property type="nucleotide sequence ID" value="NZ_VFQE01000002.1"/>
</dbReference>
<feature type="transmembrane region" description="Helical" evidence="1">
    <location>
        <begin position="111"/>
        <end position="136"/>
    </location>
</feature>